<evidence type="ECO:0000313" key="3">
    <source>
        <dbReference type="EMBL" id="KAG7408061.1"/>
    </source>
</evidence>
<evidence type="ECO:0000256" key="1">
    <source>
        <dbReference type="ARBA" id="ARBA00023242"/>
    </source>
</evidence>
<accession>A0A8J5NLF5</accession>
<dbReference type="Proteomes" id="UP000693942">
    <property type="component" value="Unassembled WGS sequence"/>
</dbReference>
<dbReference type="GO" id="GO:0003677">
    <property type="term" value="F:DNA binding"/>
    <property type="evidence" value="ECO:0007669"/>
    <property type="project" value="InterPro"/>
</dbReference>
<feature type="domain" description="Zn(2)-C6 fungal-type" evidence="2">
    <location>
        <begin position="11"/>
        <end position="40"/>
    </location>
</feature>
<dbReference type="GO" id="GO:0000981">
    <property type="term" value="F:DNA-binding transcription factor activity, RNA polymerase II-specific"/>
    <property type="evidence" value="ECO:0007669"/>
    <property type="project" value="InterPro"/>
</dbReference>
<dbReference type="InterPro" id="IPR007219">
    <property type="entry name" value="XnlR_reg_dom"/>
</dbReference>
<dbReference type="Pfam" id="PF04082">
    <property type="entry name" value="Fungal_trans"/>
    <property type="match status" value="1"/>
</dbReference>
<name>A0A8J5NLF5_FUSOX</name>
<organism evidence="3 4">
    <name type="scientific">Fusarium oxysporum f. sp. raphani</name>
    <dbReference type="NCBI Taxonomy" id="96318"/>
    <lineage>
        <taxon>Eukaryota</taxon>
        <taxon>Fungi</taxon>
        <taxon>Dikarya</taxon>
        <taxon>Ascomycota</taxon>
        <taxon>Pezizomycotina</taxon>
        <taxon>Sordariomycetes</taxon>
        <taxon>Hypocreomycetidae</taxon>
        <taxon>Hypocreales</taxon>
        <taxon>Nectriaceae</taxon>
        <taxon>Fusarium</taxon>
        <taxon>Fusarium oxysporum species complex</taxon>
    </lineage>
</organism>
<dbReference type="Pfam" id="PF00172">
    <property type="entry name" value="Zn_clus"/>
    <property type="match status" value="1"/>
</dbReference>
<dbReference type="SMART" id="SM00906">
    <property type="entry name" value="Fungal_trans"/>
    <property type="match status" value="1"/>
</dbReference>
<sequence>MPPLRAIASRACDGCRRRKVKCDTLQPCANCRISRLACEYTVSARKRGPKVAKLTDATVENLTAPRNTVSLTPQQSPPSDVSTRTQQDQLSLWRLVGDKSSPVIGPLDPCRLFRQIHDNLLLSIRMTLSSVDILDIVSYCIDLYMQYTFPTAPLVHEPSLRASAVTLFGNDALLAQFDEENEEQRVAHMRVFALVTALCASVSCIMPEYLLPYGQLITAPFFQASREMLSGFGIYDLEYPSSSSLVTRVFHSTVFQHTTGKTGAAWHVYGHAALLAQSLRLYSEQSVLSHGPVESCLLRMNFWHLYMSDKAASAMRTRPYLLDESTFDEALTLEPYPPEHVLMFDPGRVHEEDTFQARILTGFHLYRRIWSTGASLLRQIQTYQAAQPGKDVRPVAREYQRFMGMLDNLPSWLRISDIVNHQDDTQGSLSRKSSFWVQRSTIMVTFYCLGLIALQQCIDDGVCEVAGFSDGSSTLLSKKIDMIQNFVQTLEDIPFLYLQVKGEPNVST</sequence>
<dbReference type="InterPro" id="IPR001138">
    <property type="entry name" value="Zn2Cys6_DnaBD"/>
</dbReference>
<dbReference type="PANTHER" id="PTHR46910">
    <property type="entry name" value="TRANSCRIPTION FACTOR PDR1"/>
    <property type="match status" value="1"/>
</dbReference>
<evidence type="ECO:0000259" key="2">
    <source>
        <dbReference type="PROSITE" id="PS50048"/>
    </source>
</evidence>
<dbReference type="CDD" id="cd12148">
    <property type="entry name" value="fungal_TF_MHR"/>
    <property type="match status" value="1"/>
</dbReference>
<dbReference type="PANTHER" id="PTHR46910:SF1">
    <property type="entry name" value="MISCELLANEOUS ZN(II)2CYS6 TRANSCRIPTION FACTOR (EUROFUNG)-RELATED"/>
    <property type="match status" value="1"/>
</dbReference>
<dbReference type="InterPro" id="IPR050987">
    <property type="entry name" value="AtrR-like"/>
</dbReference>
<dbReference type="GO" id="GO:0006351">
    <property type="term" value="P:DNA-templated transcription"/>
    <property type="evidence" value="ECO:0007669"/>
    <property type="project" value="InterPro"/>
</dbReference>
<dbReference type="SMART" id="SM00066">
    <property type="entry name" value="GAL4"/>
    <property type="match status" value="1"/>
</dbReference>
<gene>
    <name evidence="3" type="primary">PDR1</name>
    <name evidence="3" type="ORF">Forpi1262_v018002</name>
</gene>
<dbReference type="PROSITE" id="PS00463">
    <property type="entry name" value="ZN2_CY6_FUNGAL_1"/>
    <property type="match status" value="1"/>
</dbReference>
<dbReference type="CDD" id="cd00067">
    <property type="entry name" value="GAL4"/>
    <property type="match status" value="1"/>
</dbReference>
<proteinExistence type="predicted"/>
<dbReference type="PROSITE" id="PS50048">
    <property type="entry name" value="ZN2_CY6_FUNGAL_2"/>
    <property type="match status" value="1"/>
</dbReference>
<keyword evidence="1" id="KW-0539">Nucleus</keyword>
<dbReference type="EMBL" id="JAELUR010000029">
    <property type="protein sequence ID" value="KAG7408061.1"/>
    <property type="molecule type" value="Genomic_DNA"/>
</dbReference>
<reference evidence="3" key="1">
    <citation type="submission" date="2021-04" db="EMBL/GenBank/DDBJ databases">
        <title>First draft genome resource for Brassicaceae pathogens Fusarium oxysporum f. sp. raphani and Fusarium oxysporum f. sp. rapae.</title>
        <authorList>
            <person name="Asai S."/>
        </authorList>
    </citation>
    <scope>NUCLEOTIDE SEQUENCE</scope>
    <source>
        <strain evidence="3">Tf1262</strain>
    </source>
</reference>
<dbReference type="GO" id="GO:0008270">
    <property type="term" value="F:zinc ion binding"/>
    <property type="evidence" value="ECO:0007669"/>
    <property type="project" value="InterPro"/>
</dbReference>
<evidence type="ECO:0000313" key="4">
    <source>
        <dbReference type="Proteomes" id="UP000693942"/>
    </source>
</evidence>
<comment type="caution">
    <text evidence="3">The sequence shown here is derived from an EMBL/GenBank/DDBJ whole genome shotgun (WGS) entry which is preliminary data.</text>
</comment>
<dbReference type="AlphaFoldDB" id="A0A8J5NLF5"/>
<protein>
    <submittedName>
        <fullName evidence="3">Transcription factor PDR1</fullName>
    </submittedName>
</protein>